<evidence type="ECO:0000256" key="4">
    <source>
        <dbReference type="ARBA" id="ARBA00022737"/>
    </source>
</evidence>
<evidence type="ECO:0000256" key="5">
    <source>
        <dbReference type="PROSITE-ProRule" id="PRU00221"/>
    </source>
</evidence>
<dbReference type="AlphaFoldDB" id="A0A9P4JMX4"/>
<organism evidence="8 9">
    <name type="scientific">Delitschia confertaspora ATCC 74209</name>
    <dbReference type="NCBI Taxonomy" id="1513339"/>
    <lineage>
        <taxon>Eukaryota</taxon>
        <taxon>Fungi</taxon>
        <taxon>Dikarya</taxon>
        <taxon>Ascomycota</taxon>
        <taxon>Pezizomycotina</taxon>
        <taxon>Dothideomycetes</taxon>
        <taxon>Pleosporomycetidae</taxon>
        <taxon>Pleosporales</taxon>
        <taxon>Delitschiaceae</taxon>
        <taxon>Delitschia</taxon>
    </lineage>
</organism>
<dbReference type="Proteomes" id="UP000799536">
    <property type="component" value="Unassembled WGS sequence"/>
</dbReference>
<comment type="similarity">
    <text evidence="2 6">Belongs to the WD repeat IPI3/WDR18 family.</text>
</comment>
<dbReference type="SMART" id="SM00320">
    <property type="entry name" value="WD40"/>
    <property type="match status" value="3"/>
</dbReference>
<dbReference type="PANTHER" id="PTHR18763">
    <property type="entry name" value="WD-REPEAT PROTEIN 18"/>
    <property type="match status" value="1"/>
</dbReference>
<comment type="caution">
    <text evidence="8">The sequence shown here is derived from an EMBL/GenBank/DDBJ whole genome shotgun (WGS) entry which is preliminary data.</text>
</comment>
<dbReference type="GO" id="GO:0120330">
    <property type="term" value="C:rixosome complex"/>
    <property type="evidence" value="ECO:0007669"/>
    <property type="project" value="UniProtKB-UniRule"/>
</dbReference>
<evidence type="ECO:0000256" key="6">
    <source>
        <dbReference type="RuleBase" id="RU369067"/>
    </source>
</evidence>
<evidence type="ECO:0000256" key="2">
    <source>
        <dbReference type="ARBA" id="ARBA00010143"/>
    </source>
</evidence>
<keyword evidence="6" id="KW-0539">Nucleus</keyword>
<evidence type="ECO:0000256" key="3">
    <source>
        <dbReference type="ARBA" id="ARBA00022574"/>
    </source>
</evidence>
<evidence type="ECO:0000313" key="8">
    <source>
        <dbReference type="EMBL" id="KAF2202232.1"/>
    </source>
</evidence>
<dbReference type="GO" id="GO:0006261">
    <property type="term" value="P:DNA-templated DNA replication"/>
    <property type="evidence" value="ECO:0007669"/>
    <property type="project" value="TreeGrafter"/>
</dbReference>
<dbReference type="PANTHER" id="PTHR18763:SF0">
    <property type="entry name" value="WD REPEAT-CONTAINING PROTEIN 18"/>
    <property type="match status" value="1"/>
</dbReference>
<keyword evidence="4" id="KW-0677">Repeat</keyword>
<gene>
    <name evidence="8" type="ORF">GQ43DRAFT_471069</name>
</gene>
<dbReference type="InterPro" id="IPR036322">
    <property type="entry name" value="WD40_repeat_dom_sf"/>
</dbReference>
<name>A0A9P4JMX4_9PLEO</name>
<dbReference type="InterPro" id="IPR015943">
    <property type="entry name" value="WD40/YVTN_repeat-like_dom_sf"/>
</dbReference>
<keyword evidence="6" id="KW-0698">rRNA processing</keyword>
<keyword evidence="3 5" id="KW-0853">WD repeat</keyword>
<dbReference type="GO" id="GO:0005656">
    <property type="term" value="C:nuclear pre-replicative complex"/>
    <property type="evidence" value="ECO:0007669"/>
    <property type="project" value="TreeGrafter"/>
</dbReference>
<dbReference type="FunFam" id="2.130.10.10:FF:000929">
    <property type="entry name" value="Ribosomal assembly complex component Ipi3"/>
    <property type="match status" value="1"/>
</dbReference>
<dbReference type="Pfam" id="PF00400">
    <property type="entry name" value="WD40"/>
    <property type="match status" value="2"/>
</dbReference>
<keyword evidence="9" id="KW-1185">Reference proteome</keyword>
<feature type="repeat" description="WD" evidence="5">
    <location>
        <begin position="123"/>
        <end position="156"/>
    </location>
</feature>
<comment type="subunit">
    <text evidence="6">Component of the RIX1 complex, composed of IPI1, RIX1/IPI2 and IPI3 in a 1:2:2 stoichiometry. The complex interacts (via RIX1) with MDN1 (via its hexameric AAA ATPase ring) and the pre-60S ribosome particles.</text>
</comment>
<reference evidence="8" key="1">
    <citation type="journal article" date="2020" name="Stud. Mycol.">
        <title>101 Dothideomycetes genomes: a test case for predicting lifestyles and emergence of pathogens.</title>
        <authorList>
            <person name="Haridas S."/>
            <person name="Albert R."/>
            <person name="Binder M."/>
            <person name="Bloem J."/>
            <person name="Labutti K."/>
            <person name="Salamov A."/>
            <person name="Andreopoulos B."/>
            <person name="Baker S."/>
            <person name="Barry K."/>
            <person name="Bills G."/>
            <person name="Bluhm B."/>
            <person name="Cannon C."/>
            <person name="Castanera R."/>
            <person name="Culley D."/>
            <person name="Daum C."/>
            <person name="Ezra D."/>
            <person name="Gonzalez J."/>
            <person name="Henrissat B."/>
            <person name="Kuo A."/>
            <person name="Liang C."/>
            <person name="Lipzen A."/>
            <person name="Lutzoni F."/>
            <person name="Magnuson J."/>
            <person name="Mondo S."/>
            <person name="Nolan M."/>
            <person name="Ohm R."/>
            <person name="Pangilinan J."/>
            <person name="Park H.-J."/>
            <person name="Ramirez L."/>
            <person name="Alfaro M."/>
            <person name="Sun H."/>
            <person name="Tritt A."/>
            <person name="Yoshinaga Y."/>
            <person name="Zwiers L.-H."/>
            <person name="Turgeon B."/>
            <person name="Goodwin S."/>
            <person name="Spatafora J."/>
            <person name="Crous P."/>
            <person name="Grigoriev I."/>
        </authorList>
    </citation>
    <scope>NUCLEOTIDE SEQUENCE</scope>
    <source>
        <strain evidence="8">ATCC 74209</strain>
    </source>
</reference>
<evidence type="ECO:0000313" key="9">
    <source>
        <dbReference type="Proteomes" id="UP000799536"/>
    </source>
</evidence>
<sequence length="561" mass="60223">MLTETFVASISAHTKPNTGITKDAGIFVHESQPLAAQRHVFKKSASASNGLAVSSSHIFAAQDGKAVVHVYSREKGNMEVVVPFQERVHSVALAAGETVLLLGMESGRVLCWEIASGRLVSTSTSHLSPVTKLAVDPDSNFFLSGSSDAMIHVWSLLAVLSFSPDTSRSPIRTLSTHRGPITSLICGHSSTAANVAISISQDKSAIVWDYRNGVALRTYLLPDVPTTLSLDPADRAFYVAYEDGSLQTISFFDDIQQSAPTDTLRDPALSHRPVQPPTGSRFNAASQNLGSVISSSLSWDGTTLVSGHTSGKVASWDLAKRTYITTLATLPGPVTNLQFLPPTGFPNVKTPSFKIQTVVKPRHDLATGNEGAGMVPQNYGLNMQFTSHLSVPSISAAESSGRGGKSEFKHALTHPSFPTDMLEESILELQTWGQGPQNGVSASSDFLSFSTTEDKKSGTASNEELTELKRKYEALQRVQKVMSNELYELQKDNEWYKKHSATQKNNAKKTGDADGDVEMGEDESGSEAGSTEESDSEEEEEVGGDSSSEDEDEEASASENA</sequence>
<comment type="function">
    <text evidence="1 6">Component of the RIX1 complex required for processing of ITS2 sequences from 35S pre-rRNA.</text>
</comment>
<comment type="subcellular location">
    <subcellularLocation>
        <location evidence="6">Nucleus</location>
    </subcellularLocation>
</comment>
<dbReference type="GO" id="GO:0006364">
    <property type="term" value="P:rRNA processing"/>
    <property type="evidence" value="ECO:0007669"/>
    <property type="project" value="UniProtKB-UniRule"/>
</dbReference>
<dbReference type="EMBL" id="ML993944">
    <property type="protein sequence ID" value="KAF2202232.1"/>
    <property type="molecule type" value="Genomic_DNA"/>
</dbReference>
<protein>
    <recommendedName>
        <fullName evidence="6">Pre-rRNA-processing protein IPI3</fullName>
    </recommendedName>
</protein>
<dbReference type="OrthoDB" id="756370at2759"/>
<dbReference type="InterPro" id="IPR001680">
    <property type="entry name" value="WD40_rpt"/>
</dbReference>
<dbReference type="PROSITE" id="PS50294">
    <property type="entry name" value="WD_REPEATS_REGION"/>
    <property type="match status" value="1"/>
</dbReference>
<accession>A0A9P4JMX4</accession>
<feature type="region of interest" description="Disordered" evidence="7">
    <location>
        <begin position="500"/>
        <end position="561"/>
    </location>
</feature>
<dbReference type="PROSITE" id="PS50082">
    <property type="entry name" value="WD_REPEATS_2"/>
    <property type="match status" value="1"/>
</dbReference>
<dbReference type="SUPFAM" id="SSF50978">
    <property type="entry name" value="WD40 repeat-like"/>
    <property type="match status" value="1"/>
</dbReference>
<proteinExistence type="inferred from homology"/>
<dbReference type="Gene3D" id="2.130.10.10">
    <property type="entry name" value="YVTN repeat-like/Quinoprotein amine dehydrogenase"/>
    <property type="match status" value="2"/>
</dbReference>
<dbReference type="InterPro" id="IPR045227">
    <property type="entry name" value="WDR18/Ipi3/RID3"/>
</dbReference>
<evidence type="ECO:0000256" key="7">
    <source>
        <dbReference type="SAM" id="MobiDB-lite"/>
    </source>
</evidence>
<evidence type="ECO:0000256" key="1">
    <source>
        <dbReference type="ARBA" id="ARBA00002355"/>
    </source>
</evidence>
<feature type="compositionally biased region" description="Acidic residues" evidence="7">
    <location>
        <begin position="513"/>
        <end position="561"/>
    </location>
</feature>